<evidence type="ECO:0000313" key="1">
    <source>
        <dbReference type="EMBL" id="KAB7496503.1"/>
    </source>
</evidence>
<evidence type="ECO:0000313" key="2">
    <source>
        <dbReference type="Proteomes" id="UP000326759"/>
    </source>
</evidence>
<dbReference type="Proteomes" id="UP000326759">
    <property type="component" value="Unassembled WGS sequence"/>
</dbReference>
<comment type="caution">
    <text evidence="1">The sequence shown here is derived from an EMBL/GenBank/DDBJ whole genome shotgun (WGS) entry which is preliminary data.</text>
</comment>
<keyword evidence="2" id="KW-1185">Reference proteome</keyword>
<dbReference type="OrthoDB" id="6781668at2759"/>
<dbReference type="SUPFAM" id="SSF48403">
    <property type="entry name" value="Ankyrin repeat"/>
    <property type="match status" value="1"/>
</dbReference>
<dbReference type="InterPro" id="IPR036770">
    <property type="entry name" value="Ankyrin_rpt-contain_sf"/>
</dbReference>
<name>A0A5N5SQV5_9CRUS</name>
<organism evidence="1 2">
    <name type="scientific">Armadillidium nasatum</name>
    <dbReference type="NCBI Taxonomy" id="96803"/>
    <lineage>
        <taxon>Eukaryota</taxon>
        <taxon>Metazoa</taxon>
        <taxon>Ecdysozoa</taxon>
        <taxon>Arthropoda</taxon>
        <taxon>Crustacea</taxon>
        <taxon>Multicrustacea</taxon>
        <taxon>Malacostraca</taxon>
        <taxon>Eumalacostraca</taxon>
        <taxon>Peracarida</taxon>
        <taxon>Isopoda</taxon>
        <taxon>Oniscidea</taxon>
        <taxon>Crinocheta</taxon>
        <taxon>Armadillidiidae</taxon>
        <taxon>Armadillidium</taxon>
    </lineage>
</organism>
<dbReference type="InterPro" id="IPR002110">
    <property type="entry name" value="Ankyrin_rpt"/>
</dbReference>
<dbReference type="GO" id="GO:0016740">
    <property type="term" value="F:transferase activity"/>
    <property type="evidence" value="ECO:0007669"/>
    <property type="project" value="UniProtKB-KW"/>
</dbReference>
<protein>
    <submittedName>
        <fullName evidence="1">Palmitoyltransferase Hip14</fullName>
    </submittedName>
</protein>
<sequence>MIERAENESKIKMSLFGLEETPFFEACNLYGVEREGETSEQAQEDSPDLSPRCASETDFSTFDIVKATQYGALERCKELVEAGFDVNKRDSENVTLLHWAAINNRKEIVSFYHIPRIG</sequence>
<dbReference type="EMBL" id="SEYY01021290">
    <property type="protein sequence ID" value="KAB7496503.1"/>
    <property type="molecule type" value="Genomic_DNA"/>
</dbReference>
<keyword evidence="1" id="KW-0808">Transferase</keyword>
<proteinExistence type="predicted"/>
<reference evidence="1 2" key="1">
    <citation type="journal article" date="2019" name="PLoS Biol.">
        <title>Sex chromosomes control vertical transmission of feminizing Wolbachia symbionts in an isopod.</title>
        <authorList>
            <person name="Becking T."/>
            <person name="Chebbi M.A."/>
            <person name="Giraud I."/>
            <person name="Moumen B."/>
            <person name="Laverre T."/>
            <person name="Caubet Y."/>
            <person name="Peccoud J."/>
            <person name="Gilbert C."/>
            <person name="Cordaux R."/>
        </authorList>
    </citation>
    <scope>NUCLEOTIDE SEQUENCE [LARGE SCALE GENOMIC DNA]</scope>
    <source>
        <strain evidence="1">ANa2</strain>
        <tissue evidence="1">Whole body excluding digestive tract and cuticle</tissue>
    </source>
</reference>
<gene>
    <name evidence="1" type="ORF">Anas_00903</name>
</gene>
<dbReference type="Gene3D" id="1.25.40.20">
    <property type="entry name" value="Ankyrin repeat-containing domain"/>
    <property type="match status" value="1"/>
</dbReference>
<dbReference type="Pfam" id="PF13637">
    <property type="entry name" value="Ank_4"/>
    <property type="match status" value="1"/>
</dbReference>
<dbReference type="AlphaFoldDB" id="A0A5N5SQV5"/>
<accession>A0A5N5SQV5</accession>